<comment type="caution">
    <text evidence="2">The sequence shown here is derived from an EMBL/GenBank/DDBJ whole genome shotgun (WGS) entry which is preliminary data.</text>
</comment>
<dbReference type="Proteomes" id="UP000823046">
    <property type="component" value="Unassembled WGS sequence"/>
</dbReference>
<name>A0ABQ7J587_9APIC</name>
<sequence length="433" mass="49805">MDWDLFNDDIPVSPTFVDESPREGITTEFNEADGDNPSENPTARPRSGDIQNDQTDDFSATDTYVNEGVEEDPLFSTLPEDEIPQVDQVTTQRKRVIQPQLIPETFFRTTPDTKVVEKDALWDLYTLLNTKRNQNFPYCENEMNRLERMKKRHTEENSADFTDTQAEPHPHDGKTASSGSAQLLTRLKTEKSKDLKMNLNLLLKSISNFTQDIYPYNESLEKFLNRLDKISVKVPMFLDYRTHLLQKHKDDHPLPTSPKMDHPDEPAEHWSEFEDMEEMPFPNHQRISASHMEEDDTSMDWNDDWMGVDEPFDNENFDLGMVIPDYNEDFTDSATFEKMKATARNRLIAKQQKMNDPHVATNFSCCDSSAGTISQIPETSSIPQTSQIPVHERIEDEEEEFSLTAQELHQIEIAKAAALKRLRNKQNASVPAA</sequence>
<evidence type="ECO:0000313" key="3">
    <source>
        <dbReference type="Proteomes" id="UP000823046"/>
    </source>
</evidence>
<evidence type="ECO:0000256" key="1">
    <source>
        <dbReference type="SAM" id="MobiDB-lite"/>
    </source>
</evidence>
<feature type="region of interest" description="Disordered" evidence="1">
    <location>
        <begin position="151"/>
        <end position="178"/>
    </location>
</feature>
<feature type="region of interest" description="Disordered" evidence="1">
    <location>
        <begin position="1"/>
        <end position="59"/>
    </location>
</feature>
<reference evidence="2 3" key="1">
    <citation type="journal article" date="2020" name="bioRxiv">
        <title>Metabolic contributions of an alphaproteobacterial endosymbiont in the apicomplexan Cardiosporidium cionae.</title>
        <authorList>
            <person name="Hunter E.S."/>
            <person name="Paight C.J."/>
            <person name="Lane C.E."/>
        </authorList>
    </citation>
    <scope>NUCLEOTIDE SEQUENCE [LARGE SCALE GENOMIC DNA]</scope>
    <source>
        <strain evidence="2">ESH_2018</strain>
    </source>
</reference>
<organism evidence="2 3">
    <name type="scientific">Cardiosporidium cionae</name>
    <dbReference type="NCBI Taxonomy" id="476202"/>
    <lineage>
        <taxon>Eukaryota</taxon>
        <taxon>Sar</taxon>
        <taxon>Alveolata</taxon>
        <taxon>Apicomplexa</taxon>
        <taxon>Aconoidasida</taxon>
        <taxon>Nephromycida</taxon>
        <taxon>Cardiosporidium</taxon>
    </lineage>
</organism>
<feature type="compositionally biased region" description="Polar residues" evidence="1">
    <location>
        <begin position="49"/>
        <end position="59"/>
    </location>
</feature>
<gene>
    <name evidence="2" type="ORF">IE077_001529</name>
</gene>
<evidence type="ECO:0000313" key="2">
    <source>
        <dbReference type="EMBL" id="KAF8819166.1"/>
    </source>
</evidence>
<accession>A0ABQ7J587</accession>
<proteinExistence type="predicted"/>
<dbReference type="EMBL" id="JADAQX010000916">
    <property type="protein sequence ID" value="KAF8819166.1"/>
    <property type="molecule type" value="Genomic_DNA"/>
</dbReference>
<keyword evidence="3" id="KW-1185">Reference proteome</keyword>
<protein>
    <submittedName>
        <fullName evidence="2">Uncharacterized protein</fullName>
    </submittedName>
</protein>